<dbReference type="Pfam" id="PF12833">
    <property type="entry name" value="HTH_18"/>
    <property type="match status" value="1"/>
</dbReference>
<protein>
    <submittedName>
        <fullName evidence="5">AraC family transcriptional regulator</fullName>
    </submittedName>
</protein>
<dbReference type="InterPro" id="IPR032783">
    <property type="entry name" value="AraC_lig"/>
</dbReference>
<dbReference type="InterPro" id="IPR009057">
    <property type="entry name" value="Homeodomain-like_sf"/>
</dbReference>
<dbReference type="EMBL" id="CP159872">
    <property type="protein sequence ID" value="XCM80364.1"/>
    <property type="molecule type" value="Genomic_DNA"/>
</dbReference>
<name>A0AAU8JZ55_9ACTN</name>
<proteinExistence type="predicted"/>
<dbReference type="RefSeq" id="WP_354641303.1">
    <property type="nucleotide sequence ID" value="NZ_CP159872.1"/>
</dbReference>
<evidence type="ECO:0000256" key="3">
    <source>
        <dbReference type="ARBA" id="ARBA00023163"/>
    </source>
</evidence>
<dbReference type="SUPFAM" id="SSF51182">
    <property type="entry name" value="RmlC-like cupins"/>
    <property type="match status" value="1"/>
</dbReference>
<dbReference type="GO" id="GO:0043565">
    <property type="term" value="F:sequence-specific DNA binding"/>
    <property type="evidence" value="ECO:0007669"/>
    <property type="project" value="InterPro"/>
</dbReference>
<dbReference type="KEGG" id="kcm:ABWK59_16240"/>
<dbReference type="AlphaFoldDB" id="A0AAU8JZ55"/>
<evidence type="ECO:0000256" key="2">
    <source>
        <dbReference type="ARBA" id="ARBA00023125"/>
    </source>
</evidence>
<sequence>MDILTEAVAFMRSDTPRTARTECRAPWGLRFNEAAGAGFHIVMSGSCWLIRPDGSTIPLAAGDVVFLRSGAEHVLADDPDSPAEAFCPDRADRTSPIGRFTIDGPGARTVLLCGSYHLDHERPHPLVAALPEIIHLPARRDRHLALRSAIEMLGAELDDPRPGSDGIATELIDLLLLYILRAWFDDQPADATAGWAAALTDPAIAPALRAIHADPAEGWTVEGLAASAGLSRAAFARRFTAMVGEPPLAYLTRWRMTCAARMLRHSDTPLGVVGGRVGYGSEFAFAKAFKRAHGVPPGQYRRRLRAAA</sequence>
<evidence type="ECO:0000313" key="5">
    <source>
        <dbReference type="EMBL" id="XCM80364.1"/>
    </source>
</evidence>
<keyword evidence="2" id="KW-0238">DNA-binding</keyword>
<dbReference type="PROSITE" id="PS01124">
    <property type="entry name" value="HTH_ARAC_FAMILY_2"/>
    <property type="match status" value="1"/>
</dbReference>
<dbReference type="InterPro" id="IPR050204">
    <property type="entry name" value="AraC_XylS_family_regulators"/>
</dbReference>
<gene>
    <name evidence="5" type="ORF">ABWK59_16240</name>
</gene>
<dbReference type="PANTHER" id="PTHR46796">
    <property type="entry name" value="HTH-TYPE TRANSCRIPTIONAL ACTIVATOR RHAS-RELATED"/>
    <property type="match status" value="1"/>
</dbReference>
<reference evidence="5" key="1">
    <citation type="submission" date="2024-06" db="EMBL/GenBank/DDBJ databases">
        <title>The genome sequences of Kitasatospora sp. strain HUAS MG31.</title>
        <authorList>
            <person name="Mo P."/>
        </authorList>
    </citation>
    <scope>NUCLEOTIDE SEQUENCE</scope>
    <source>
        <strain evidence="5">HUAS MG31</strain>
    </source>
</reference>
<accession>A0AAU8JZ55</accession>
<keyword evidence="3" id="KW-0804">Transcription</keyword>
<feature type="domain" description="HTH araC/xylS-type" evidence="4">
    <location>
        <begin position="205"/>
        <end position="303"/>
    </location>
</feature>
<dbReference type="SUPFAM" id="SSF46689">
    <property type="entry name" value="Homeodomain-like"/>
    <property type="match status" value="2"/>
</dbReference>
<dbReference type="PANTHER" id="PTHR46796:SF13">
    <property type="entry name" value="HTH-TYPE TRANSCRIPTIONAL ACTIVATOR RHAS"/>
    <property type="match status" value="1"/>
</dbReference>
<dbReference type="GO" id="GO:0003700">
    <property type="term" value="F:DNA-binding transcription factor activity"/>
    <property type="evidence" value="ECO:0007669"/>
    <property type="project" value="InterPro"/>
</dbReference>
<dbReference type="Pfam" id="PF12852">
    <property type="entry name" value="Cupin_6"/>
    <property type="match status" value="1"/>
</dbReference>
<dbReference type="InterPro" id="IPR018060">
    <property type="entry name" value="HTH_AraC"/>
</dbReference>
<dbReference type="Gene3D" id="1.10.10.60">
    <property type="entry name" value="Homeodomain-like"/>
    <property type="match status" value="2"/>
</dbReference>
<evidence type="ECO:0000259" key="4">
    <source>
        <dbReference type="PROSITE" id="PS01124"/>
    </source>
</evidence>
<organism evidence="5">
    <name type="scientific">Kitasatospora camelliae</name>
    <dbReference type="NCBI Taxonomy" id="3156397"/>
    <lineage>
        <taxon>Bacteria</taxon>
        <taxon>Bacillati</taxon>
        <taxon>Actinomycetota</taxon>
        <taxon>Actinomycetes</taxon>
        <taxon>Kitasatosporales</taxon>
        <taxon>Streptomycetaceae</taxon>
        <taxon>Kitasatospora</taxon>
    </lineage>
</organism>
<evidence type="ECO:0000256" key="1">
    <source>
        <dbReference type="ARBA" id="ARBA00023015"/>
    </source>
</evidence>
<keyword evidence="1" id="KW-0805">Transcription regulation</keyword>
<dbReference type="SMART" id="SM00342">
    <property type="entry name" value="HTH_ARAC"/>
    <property type="match status" value="1"/>
</dbReference>
<dbReference type="InterPro" id="IPR011051">
    <property type="entry name" value="RmlC_Cupin_sf"/>
</dbReference>